<evidence type="ECO:0000259" key="1">
    <source>
        <dbReference type="Pfam" id="PF03171"/>
    </source>
</evidence>
<reference evidence="2 3" key="1">
    <citation type="submission" date="2022-07" db="EMBL/GenBank/DDBJ databases">
        <title>Genome-wide signatures of adaptation to extreme environments.</title>
        <authorList>
            <person name="Cho C.H."/>
            <person name="Yoon H.S."/>
        </authorList>
    </citation>
    <scope>NUCLEOTIDE SEQUENCE [LARGE SCALE GENOMIC DNA]</scope>
    <source>
        <strain evidence="2 3">DBV 063 E5</strain>
    </source>
</reference>
<dbReference type="InterPro" id="IPR044861">
    <property type="entry name" value="IPNS-like_FE2OG_OXY"/>
</dbReference>
<gene>
    <name evidence="2" type="ORF">CDCA_CDCA07G2166</name>
</gene>
<keyword evidence="3" id="KW-1185">Reference proteome</keyword>
<feature type="domain" description="Isopenicillin N synthase-like Fe(2+) 2OG dioxygenase" evidence="1">
    <location>
        <begin position="223"/>
        <end position="293"/>
    </location>
</feature>
<sequence>MNLPVVSVDAYRDFLAHHSDVTEEERARQLVALPECAEAAAALREYGALVVRDSRVSEREIQQFLELMEAYFGHEGKREDARPELSYQVGYTPAFTERPRPIPSGFAGEAPCTPVAASLEQTQRDPKERFFWRIGTRSGGTDFPELNAEPVVPSRFADCWARVLDTWGEHLLSTVTLVAEMVALGLGLSRTAFTDMMRDGPHLLAPTGTDLGKHGDRVGAVLAGFHYDLNFLTIHGKSNFPGLHLWSAQGQRFEVVVPPGCLLVQAGLQIEWLTGGIIRRGYHEVVVSEATQRAVEKWRAQHASGDEQTPRSGPWRVSSTLFAHIASDKWLRPLTRTTADDTTTAAGAAHYQPVRAGDQVRQELRAIDLAWTRA</sequence>
<dbReference type="Proteomes" id="UP001301350">
    <property type="component" value="Unassembled WGS sequence"/>
</dbReference>
<evidence type="ECO:0000313" key="2">
    <source>
        <dbReference type="EMBL" id="KAK4536141.1"/>
    </source>
</evidence>
<dbReference type="AlphaFoldDB" id="A0AAV9IVR0"/>
<dbReference type="EMBL" id="JANCYW010000007">
    <property type="protein sequence ID" value="KAK4536141.1"/>
    <property type="molecule type" value="Genomic_DNA"/>
</dbReference>
<proteinExistence type="predicted"/>
<dbReference type="Pfam" id="PF03171">
    <property type="entry name" value="2OG-FeII_Oxy"/>
    <property type="match status" value="1"/>
</dbReference>
<accession>A0AAV9IVR0</accession>
<evidence type="ECO:0000313" key="3">
    <source>
        <dbReference type="Proteomes" id="UP001301350"/>
    </source>
</evidence>
<protein>
    <recommendedName>
        <fullName evidence="1">Isopenicillin N synthase-like Fe(2+) 2OG dioxygenase domain-containing protein</fullName>
    </recommendedName>
</protein>
<name>A0AAV9IVR0_CYACA</name>
<dbReference type="Gene3D" id="2.60.120.330">
    <property type="entry name" value="B-lactam Antibiotic, Isopenicillin N Synthase, Chain"/>
    <property type="match status" value="1"/>
</dbReference>
<dbReference type="InterPro" id="IPR027443">
    <property type="entry name" value="IPNS-like_sf"/>
</dbReference>
<dbReference type="SUPFAM" id="SSF51197">
    <property type="entry name" value="Clavaminate synthase-like"/>
    <property type="match status" value="1"/>
</dbReference>
<comment type="caution">
    <text evidence="2">The sequence shown here is derived from an EMBL/GenBank/DDBJ whole genome shotgun (WGS) entry which is preliminary data.</text>
</comment>
<organism evidence="2 3">
    <name type="scientific">Cyanidium caldarium</name>
    <name type="common">Red alga</name>
    <dbReference type="NCBI Taxonomy" id="2771"/>
    <lineage>
        <taxon>Eukaryota</taxon>
        <taxon>Rhodophyta</taxon>
        <taxon>Bangiophyceae</taxon>
        <taxon>Cyanidiales</taxon>
        <taxon>Cyanidiaceae</taxon>
        <taxon>Cyanidium</taxon>
    </lineage>
</organism>